<dbReference type="GO" id="GO:0006508">
    <property type="term" value="P:proteolysis"/>
    <property type="evidence" value="ECO:0007669"/>
    <property type="project" value="InterPro"/>
</dbReference>
<dbReference type="InterPro" id="IPR009003">
    <property type="entry name" value="Peptidase_S1_PA"/>
</dbReference>
<sequence length="960" mass="106592">MGTGVQASDPVALRHKDTSDPTSQVTVLPATPSTGSAEQWNNALDHVIKGVVRIHLVCVANFDTGYAGRTCASGFVIDKKQGIILTNRHVVSPGPSWGYRTFSSQEKCNVEVIYHDPVHDFAFLHFDPSKLRYTDLREIELRSEGAKVGTEVRVIGNDSDEALSIALAVISRIDRNTLEYTGFYHDYNTHYIQAAAVAGGGSSGSPVVNIEGHAVALQAAGTSASNINWFLPLDRVVRAFRLLQKREHIPRGTIQSKWLFKSFSHCRGLGLSSKHEEKLRRADPSSRFVLVLENIVPKSRLDGKLQVGDLLLGINGASVLSFITLEEILDTHIGQSITIEVARGENEVTVEVKVDDLHALTPRRMVKFAEAIFCDMSYMVAQCKNIPLDGTFCCYNGLLRALSSDIIIESVNNRATPNLEAFLDVIKQIDTGADVKFVYKDIKDAHRTCTAVIPLLTDLFPKFELWSRNDDYRQWTIEAIETIRTESSLDVKSGTFPSSNIIKNPDQAYIARTIVGVKAISLVYTDGTDRMLFRGHGCIVNVTQGLVLVSRALIPHGLCKVRLDIANVEVAGKIHFLHPSYNYALLKYDPSKIEVDVAAVKLAEVPVNVGDKVTMICDDPCRDRTVTETDIKSIQRYNMAQQSWPCRYRAINIEDVSTSSRIQAENDFGLLLDSCGRVVSVMLEFQGTGSSAYQLGLHASVIRPLVQKFVQGLQVGRMLGFEFSELTVATARKLGVAEHWIDSITKDQSNQALYKVARLACRPICEEIKDQTGGLLESEDILLDLDHKPVSNITGIGKFYEATHVPATVVRHNKEMTLNVPTESLEELETDKVIVFCGLHVHRPHLSVRQYVKRLPSKVYVDNNRAGSPANLYDAPRFCFITHINDVETSDLEDFVRIIQQIPDDTFFRLKVTSLELAASVTTMKNCDHYWPTQIFEIVDGEVTIRTVETATEAVEGSSA</sequence>
<keyword evidence="10" id="KW-1185">Reference proteome</keyword>
<reference evidence="9 10" key="1">
    <citation type="submission" date="2023-08" db="EMBL/GenBank/DDBJ databases">
        <title>Black Yeasts Isolated from many extreme environments.</title>
        <authorList>
            <person name="Coleine C."/>
            <person name="Stajich J.E."/>
            <person name="Selbmann L."/>
        </authorList>
    </citation>
    <scope>NUCLEOTIDE SEQUENCE [LARGE SCALE GENOMIC DNA]</scope>
    <source>
        <strain evidence="9 10">CCFEE 5910</strain>
    </source>
</reference>
<evidence type="ECO:0000256" key="3">
    <source>
        <dbReference type="ARBA" id="ARBA00020338"/>
    </source>
</evidence>
<dbReference type="Pfam" id="PF13365">
    <property type="entry name" value="Trypsin_2"/>
    <property type="match status" value="1"/>
</dbReference>
<dbReference type="InterPro" id="IPR001940">
    <property type="entry name" value="Peptidase_S1C"/>
</dbReference>
<dbReference type="PANTHER" id="PTHR46366:SF8">
    <property type="entry name" value="PRO-APOPTOTIC SERINE PROTEASE NMA111"/>
    <property type="match status" value="1"/>
</dbReference>
<dbReference type="InterPro" id="IPR001478">
    <property type="entry name" value="PDZ"/>
</dbReference>
<dbReference type="InterPro" id="IPR025926">
    <property type="entry name" value="PDZ-like_dom"/>
</dbReference>
<evidence type="ECO:0000313" key="10">
    <source>
        <dbReference type="Proteomes" id="UP001309876"/>
    </source>
</evidence>
<name>A0AAN7STJ6_9EURO</name>
<dbReference type="SUPFAM" id="SSF50156">
    <property type="entry name" value="PDZ domain-like"/>
    <property type="match status" value="1"/>
</dbReference>
<gene>
    <name evidence="9" type="ORF">LTR05_008303</name>
</gene>
<comment type="caution">
    <text evidence="9">The sequence shown here is derived from an EMBL/GenBank/DDBJ whole genome shotgun (WGS) entry which is preliminary data.</text>
</comment>
<dbReference type="GO" id="GO:0006915">
    <property type="term" value="P:apoptotic process"/>
    <property type="evidence" value="ECO:0007669"/>
    <property type="project" value="UniProtKB-KW"/>
</dbReference>
<dbReference type="GO" id="GO:0004252">
    <property type="term" value="F:serine-type endopeptidase activity"/>
    <property type="evidence" value="ECO:0007669"/>
    <property type="project" value="InterPro"/>
</dbReference>
<proteinExistence type="inferred from homology"/>
<evidence type="ECO:0000256" key="6">
    <source>
        <dbReference type="ARBA" id="ARBA00022737"/>
    </source>
</evidence>
<dbReference type="PANTHER" id="PTHR46366">
    <property type="entry name" value="PRO-APOPTOTIC SERINE PROTEASE NMA111"/>
    <property type="match status" value="1"/>
</dbReference>
<evidence type="ECO:0000256" key="5">
    <source>
        <dbReference type="ARBA" id="ARBA00022703"/>
    </source>
</evidence>
<dbReference type="PRINTS" id="PR00834">
    <property type="entry name" value="PROTEASES2C"/>
</dbReference>
<comment type="similarity">
    <text evidence="2">Belongs to the peptidase S1C family.</text>
</comment>
<dbReference type="AlphaFoldDB" id="A0AAN7STJ6"/>
<dbReference type="SUPFAM" id="SSF50494">
    <property type="entry name" value="Trypsin-like serine proteases"/>
    <property type="match status" value="2"/>
</dbReference>
<dbReference type="EMBL" id="JAVRRJ010000011">
    <property type="protein sequence ID" value="KAK5080986.1"/>
    <property type="molecule type" value="Genomic_DNA"/>
</dbReference>
<organism evidence="9 10">
    <name type="scientific">Lithohypha guttulata</name>
    <dbReference type="NCBI Taxonomy" id="1690604"/>
    <lineage>
        <taxon>Eukaryota</taxon>
        <taxon>Fungi</taxon>
        <taxon>Dikarya</taxon>
        <taxon>Ascomycota</taxon>
        <taxon>Pezizomycotina</taxon>
        <taxon>Eurotiomycetes</taxon>
        <taxon>Chaetothyriomycetidae</taxon>
        <taxon>Chaetothyriales</taxon>
        <taxon>Trichomeriaceae</taxon>
        <taxon>Lithohypha</taxon>
    </lineage>
</organism>
<comment type="function">
    <text evidence="1">Nuclear serine protease which mediates apoptosis.</text>
</comment>
<keyword evidence="5" id="KW-0053">Apoptosis</keyword>
<feature type="domain" description="PDZ" evidence="8">
    <location>
        <begin position="268"/>
        <end position="330"/>
    </location>
</feature>
<dbReference type="PROSITE" id="PS50106">
    <property type="entry name" value="PDZ"/>
    <property type="match status" value="1"/>
</dbReference>
<evidence type="ECO:0000256" key="7">
    <source>
        <dbReference type="SAM" id="MobiDB-lite"/>
    </source>
</evidence>
<evidence type="ECO:0000256" key="1">
    <source>
        <dbReference type="ARBA" id="ARBA00002558"/>
    </source>
</evidence>
<evidence type="ECO:0000256" key="4">
    <source>
        <dbReference type="ARBA" id="ARBA00021524"/>
    </source>
</evidence>
<dbReference type="InterPro" id="IPR036034">
    <property type="entry name" value="PDZ_sf"/>
</dbReference>
<accession>A0AAN7STJ6</accession>
<feature type="region of interest" description="Disordered" evidence="7">
    <location>
        <begin position="1"/>
        <end position="25"/>
    </location>
</feature>
<dbReference type="Pfam" id="PF12812">
    <property type="entry name" value="PDZ_1"/>
    <property type="match status" value="2"/>
</dbReference>
<evidence type="ECO:0000259" key="8">
    <source>
        <dbReference type="PROSITE" id="PS50106"/>
    </source>
</evidence>
<dbReference type="Gene3D" id="2.30.42.10">
    <property type="match status" value="1"/>
</dbReference>
<evidence type="ECO:0000256" key="2">
    <source>
        <dbReference type="ARBA" id="ARBA00010541"/>
    </source>
</evidence>
<dbReference type="Proteomes" id="UP001309876">
    <property type="component" value="Unassembled WGS sequence"/>
</dbReference>
<dbReference type="Gene3D" id="2.40.10.120">
    <property type="match status" value="2"/>
</dbReference>
<protein>
    <recommendedName>
        <fullName evidence="3">Pro-apoptotic serine protease NMA111</fullName>
    </recommendedName>
    <alternativeName>
        <fullName evidence="4">Pro-apoptotic serine protease nma111</fullName>
    </alternativeName>
</protein>
<evidence type="ECO:0000313" key="9">
    <source>
        <dbReference type="EMBL" id="KAK5080986.1"/>
    </source>
</evidence>
<keyword evidence="6" id="KW-0677">Repeat</keyword>